<evidence type="ECO:0000313" key="2">
    <source>
        <dbReference type="EMBL" id="MBB3836690.1"/>
    </source>
</evidence>
<comment type="caution">
    <text evidence="2">The sequence shown here is derived from an EMBL/GenBank/DDBJ whole genome shotgun (WGS) entry which is preliminary data.</text>
</comment>
<keyword evidence="3" id="KW-1185">Reference proteome</keyword>
<dbReference type="SMART" id="SM01234">
    <property type="entry name" value="Haemolytic"/>
    <property type="match status" value="1"/>
</dbReference>
<dbReference type="GO" id="GO:0005886">
    <property type="term" value="C:plasma membrane"/>
    <property type="evidence" value="ECO:0007669"/>
    <property type="project" value="UniProtKB-SubCell"/>
</dbReference>
<dbReference type="EMBL" id="JACIBY010000001">
    <property type="protein sequence ID" value="MBB3836690.1"/>
    <property type="molecule type" value="Genomic_DNA"/>
</dbReference>
<dbReference type="HAMAP" id="MF_00386">
    <property type="entry name" value="UPF0161_YidD"/>
    <property type="match status" value="1"/>
</dbReference>
<comment type="function">
    <text evidence="1">Could be involved in insertion of integral membrane proteins into the membrane.</text>
</comment>
<keyword evidence="1" id="KW-1003">Cell membrane</keyword>
<keyword evidence="1" id="KW-0472">Membrane</keyword>
<reference evidence="2 3" key="1">
    <citation type="submission" date="2020-08" db="EMBL/GenBank/DDBJ databases">
        <title>Genomic Encyclopedia of Type Strains, Phase IV (KMG-IV): sequencing the most valuable type-strain genomes for metagenomic binning, comparative biology and taxonomic classification.</title>
        <authorList>
            <person name="Goeker M."/>
        </authorList>
    </citation>
    <scope>NUCLEOTIDE SEQUENCE [LARGE SCALE GENOMIC DNA]</scope>
    <source>
        <strain evidence="2 3">DSM 17976</strain>
    </source>
</reference>
<sequence length="69" mass="7818">MKTILIFFVRAYQVMLSPYLPNSCRYSPTCSQYMIEAVQKHGALKGGWMGLKRIGRCHPWGGHGHDPVP</sequence>
<accession>A0A7W5ZGE2</accession>
<evidence type="ECO:0000256" key="1">
    <source>
        <dbReference type="HAMAP-Rule" id="MF_00386"/>
    </source>
</evidence>
<name>A0A7W5ZGE2_9BACT</name>
<dbReference type="PANTHER" id="PTHR33383">
    <property type="entry name" value="MEMBRANE PROTEIN INSERTION EFFICIENCY FACTOR-RELATED"/>
    <property type="match status" value="1"/>
</dbReference>
<evidence type="ECO:0000313" key="3">
    <source>
        <dbReference type="Proteomes" id="UP000541352"/>
    </source>
</evidence>
<dbReference type="PANTHER" id="PTHR33383:SF1">
    <property type="entry name" value="MEMBRANE PROTEIN INSERTION EFFICIENCY FACTOR-RELATED"/>
    <property type="match status" value="1"/>
</dbReference>
<dbReference type="AlphaFoldDB" id="A0A7W5ZGE2"/>
<dbReference type="NCBIfam" id="TIGR00278">
    <property type="entry name" value="membrane protein insertion efficiency factor YidD"/>
    <property type="match status" value="1"/>
</dbReference>
<gene>
    <name evidence="2" type="ORF">FHS57_000672</name>
</gene>
<comment type="similarity">
    <text evidence="1">Belongs to the UPF0161 family.</text>
</comment>
<comment type="subcellular location">
    <subcellularLocation>
        <location evidence="1">Cell membrane</location>
        <topology evidence="1">Peripheral membrane protein</topology>
        <orientation evidence="1">Cytoplasmic side</orientation>
    </subcellularLocation>
</comment>
<organism evidence="2 3">
    <name type="scientific">Runella defluvii</name>
    <dbReference type="NCBI Taxonomy" id="370973"/>
    <lineage>
        <taxon>Bacteria</taxon>
        <taxon>Pseudomonadati</taxon>
        <taxon>Bacteroidota</taxon>
        <taxon>Cytophagia</taxon>
        <taxon>Cytophagales</taxon>
        <taxon>Spirosomataceae</taxon>
        <taxon>Runella</taxon>
    </lineage>
</organism>
<proteinExistence type="inferred from homology"/>
<dbReference type="InterPro" id="IPR002696">
    <property type="entry name" value="Membr_insert_effic_factor_YidD"/>
</dbReference>
<protein>
    <recommendedName>
        <fullName evidence="1">Putative membrane protein insertion efficiency factor</fullName>
    </recommendedName>
</protein>
<dbReference type="Proteomes" id="UP000541352">
    <property type="component" value="Unassembled WGS sequence"/>
</dbReference>
<dbReference type="RefSeq" id="WP_183971461.1">
    <property type="nucleotide sequence ID" value="NZ_JACIBY010000001.1"/>
</dbReference>
<dbReference type="Pfam" id="PF01809">
    <property type="entry name" value="YidD"/>
    <property type="match status" value="1"/>
</dbReference>